<protein>
    <submittedName>
        <fullName evidence="1">Uncharacterized protein</fullName>
    </submittedName>
</protein>
<evidence type="ECO:0000313" key="2">
    <source>
        <dbReference type="Proteomes" id="UP000289497"/>
    </source>
</evidence>
<sequence>MINKVWKRQKNEVSKNIETISFDTKGDLIIKRKFYDGTNAKSTSNRPLIVFHYGEYTFYLNMRSAKKDRKKLPFEYELSNPKRKQNDWVDTTNIMVMDTEEFDLLYKDREFEEINNLNYEDARNIVDLLIDNFTDNKFNYDITYQRIEINKKTMQPESKIIISTFKFDEEKYMEGIDIDHFLDHLGFIFEDLENASKEDFQEYIKHNKNDWDLICKKYRKNNKIKKKDKEFEMQM</sequence>
<dbReference type="EMBL" id="LR215039">
    <property type="protein sequence ID" value="VEU76249.1"/>
    <property type="molecule type" value="Genomic_DNA"/>
</dbReference>
<dbReference type="AlphaFoldDB" id="A0A449B6N9"/>
<name>A0A449B6N9_9BACT</name>
<accession>A0A449B6N9</accession>
<evidence type="ECO:0000313" key="1">
    <source>
        <dbReference type="EMBL" id="VEU76249.1"/>
    </source>
</evidence>
<proteinExistence type="predicted"/>
<dbReference type="Proteomes" id="UP000289497">
    <property type="component" value="Chromosome"/>
</dbReference>
<keyword evidence="2" id="KW-1185">Reference proteome</keyword>
<dbReference type="NCBIfam" id="NF045891">
    <property type="entry name" value="ICE_Mbov_0400"/>
    <property type="match status" value="1"/>
</dbReference>
<gene>
    <name evidence="1" type="ORF">NCTC10179_00422</name>
</gene>
<dbReference type="OrthoDB" id="402919at2"/>
<dbReference type="KEGG" id="mcou:NCTC10179_00422"/>
<organism evidence="1 2">
    <name type="scientific">Mycoplasmopsis columboralis</name>
    <dbReference type="NCBI Taxonomy" id="171282"/>
    <lineage>
        <taxon>Bacteria</taxon>
        <taxon>Bacillati</taxon>
        <taxon>Mycoplasmatota</taxon>
        <taxon>Mycoplasmoidales</taxon>
        <taxon>Metamycoplasmataceae</taxon>
        <taxon>Mycoplasmopsis</taxon>
    </lineage>
</organism>
<reference evidence="1 2" key="1">
    <citation type="submission" date="2019-01" db="EMBL/GenBank/DDBJ databases">
        <authorList>
            <consortium name="Pathogen Informatics"/>
        </authorList>
    </citation>
    <scope>NUCLEOTIDE SEQUENCE [LARGE SCALE GENOMIC DNA]</scope>
    <source>
        <strain evidence="1 2">NCTC10179</strain>
    </source>
</reference>
<dbReference type="RefSeq" id="WP_036435237.1">
    <property type="nucleotide sequence ID" value="NZ_LR215039.1"/>
</dbReference>